<sequence>MTIDSKASVPFSNFSRKLQKVILKCLQIGDAMEMLKANTLLRQLILQHGPLPGKIDELRFACDLCESTEISLRVADSRLNFQFIECGNFDLSTKIIYKDPRRREELHSSSQSTSIFFKFLKTCASLHVAVDFWEKEGEKVKELRRIMHKYMSNLQWIRDLNVNFGDQQLAECFFGEFEAKIDFFSFDEYSFEYEKLNANFMNSSLLQKMLNIYVFIPNSSNIISHEMLKRSNAFYIHYSIASFEHFTRIMREFVENGIPSRNPFASMSIHFDDTTTAYLEIPISRIEEELLLMKEVQALNANEFTDQLDDFLHEKGSQMKEVCANFFHFCELLRNRRRISKESFVLLRRISNEIDQLIMATRIVEESNDGSDSRSSHIHLLIRNIEAIDISGRICDL</sequence>
<dbReference type="WBParaSite" id="MBELARI_LOCUS14245">
    <property type="protein sequence ID" value="MBELARI_LOCUS14245"/>
    <property type="gene ID" value="MBELARI_LOCUS14245"/>
</dbReference>
<protein>
    <submittedName>
        <fullName evidence="2">Uncharacterized protein</fullName>
    </submittedName>
</protein>
<keyword evidence="1" id="KW-1185">Reference proteome</keyword>
<evidence type="ECO:0000313" key="1">
    <source>
        <dbReference type="Proteomes" id="UP000887575"/>
    </source>
</evidence>
<name>A0AAF3EKD3_9BILA</name>
<accession>A0AAF3EKD3</accession>
<reference evidence="2" key="1">
    <citation type="submission" date="2024-02" db="UniProtKB">
        <authorList>
            <consortium name="WormBaseParasite"/>
        </authorList>
    </citation>
    <scope>IDENTIFICATION</scope>
</reference>
<dbReference type="Proteomes" id="UP000887575">
    <property type="component" value="Unassembled WGS sequence"/>
</dbReference>
<proteinExistence type="predicted"/>
<dbReference type="AlphaFoldDB" id="A0AAF3EKD3"/>
<evidence type="ECO:0000313" key="2">
    <source>
        <dbReference type="WBParaSite" id="MBELARI_LOCUS14245"/>
    </source>
</evidence>
<organism evidence="1 2">
    <name type="scientific">Mesorhabditis belari</name>
    <dbReference type="NCBI Taxonomy" id="2138241"/>
    <lineage>
        <taxon>Eukaryota</taxon>
        <taxon>Metazoa</taxon>
        <taxon>Ecdysozoa</taxon>
        <taxon>Nematoda</taxon>
        <taxon>Chromadorea</taxon>
        <taxon>Rhabditida</taxon>
        <taxon>Rhabditina</taxon>
        <taxon>Rhabditomorpha</taxon>
        <taxon>Rhabditoidea</taxon>
        <taxon>Rhabditidae</taxon>
        <taxon>Mesorhabditinae</taxon>
        <taxon>Mesorhabditis</taxon>
    </lineage>
</organism>